<dbReference type="InterPro" id="IPR036388">
    <property type="entry name" value="WH-like_DNA-bd_sf"/>
</dbReference>
<dbReference type="GO" id="GO:0000978">
    <property type="term" value="F:RNA polymerase II cis-regulatory region sequence-specific DNA binding"/>
    <property type="evidence" value="ECO:0007669"/>
    <property type="project" value="TreeGrafter"/>
</dbReference>
<keyword evidence="1" id="KW-0238">DNA-binding</keyword>
<dbReference type="InterPro" id="IPR057321">
    <property type="entry name" value="RFX1-4/6/8-like_BCD"/>
</dbReference>
<dbReference type="Pfam" id="PF25340">
    <property type="entry name" value="BCD_RFX"/>
    <property type="match status" value="1"/>
</dbReference>
<evidence type="ECO:0000313" key="4">
    <source>
        <dbReference type="EMBL" id="ETN40390.1"/>
    </source>
</evidence>
<dbReference type="OrthoDB" id="10056949at2759"/>
<dbReference type="InParanoid" id="W2RVR7"/>
<reference evidence="4 5" key="1">
    <citation type="submission" date="2013-03" db="EMBL/GenBank/DDBJ databases">
        <title>The Genome Sequence of Phialophora europaea CBS 101466.</title>
        <authorList>
            <consortium name="The Broad Institute Genomics Platform"/>
            <person name="Cuomo C."/>
            <person name="de Hoog S."/>
            <person name="Gorbushina A."/>
            <person name="Walker B."/>
            <person name="Young S.K."/>
            <person name="Zeng Q."/>
            <person name="Gargeya S."/>
            <person name="Fitzgerald M."/>
            <person name="Haas B."/>
            <person name="Abouelleil A."/>
            <person name="Allen A.W."/>
            <person name="Alvarado L."/>
            <person name="Arachchi H.M."/>
            <person name="Berlin A.M."/>
            <person name="Chapman S.B."/>
            <person name="Gainer-Dewar J."/>
            <person name="Goldberg J."/>
            <person name="Griggs A."/>
            <person name="Gujja S."/>
            <person name="Hansen M."/>
            <person name="Howarth C."/>
            <person name="Imamovic A."/>
            <person name="Ireland A."/>
            <person name="Larimer J."/>
            <person name="McCowan C."/>
            <person name="Murphy C."/>
            <person name="Pearson M."/>
            <person name="Poon T.W."/>
            <person name="Priest M."/>
            <person name="Roberts A."/>
            <person name="Saif S."/>
            <person name="Shea T."/>
            <person name="Sisk P."/>
            <person name="Sykes S."/>
            <person name="Wortman J."/>
            <person name="Nusbaum C."/>
            <person name="Birren B."/>
        </authorList>
    </citation>
    <scope>NUCLEOTIDE SEQUENCE [LARGE SCALE GENOMIC DNA]</scope>
    <source>
        <strain evidence="4 5">CBS 101466</strain>
    </source>
</reference>
<proteinExistence type="predicted"/>
<feature type="compositionally biased region" description="Polar residues" evidence="2">
    <location>
        <begin position="782"/>
        <end position="792"/>
    </location>
</feature>
<dbReference type="SUPFAM" id="SSF46785">
    <property type="entry name" value="Winged helix' DNA-binding domain"/>
    <property type="match status" value="1"/>
</dbReference>
<dbReference type="AlphaFoldDB" id="W2RVR7"/>
<evidence type="ECO:0000256" key="2">
    <source>
        <dbReference type="SAM" id="MobiDB-lite"/>
    </source>
</evidence>
<dbReference type="PANTHER" id="PTHR12619">
    <property type="entry name" value="RFX TRANSCRIPTION FACTOR FAMILY"/>
    <property type="match status" value="1"/>
</dbReference>
<dbReference type="Gene3D" id="1.10.10.10">
    <property type="entry name" value="Winged helix-like DNA-binding domain superfamily/Winged helix DNA-binding domain"/>
    <property type="match status" value="1"/>
</dbReference>
<protein>
    <recommendedName>
        <fullName evidence="3">RFX-type winged-helix domain-containing protein</fullName>
    </recommendedName>
</protein>
<name>W2RVR7_CYPE1</name>
<dbReference type="GeneID" id="19972006"/>
<dbReference type="PANTHER" id="PTHR12619:SF5">
    <property type="entry name" value="TRANSCRIPTION FACTOR RFX4"/>
    <property type="match status" value="1"/>
</dbReference>
<dbReference type="Proteomes" id="UP000030752">
    <property type="component" value="Unassembled WGS sequence"/>
</dbReference>
<dbReference type="InterPro" id="IPR039779">
    <property type="entry name" value="RFX-like"/>
</dbReference>
<dbReference type="eggNOG" id="KOG3712">
    <property type="taxonomic scope" value="Eukaryota"/>
</dbReference>
<dbReference type="InterPro" id="IPR003150">
    <property type="entry name" value="DNA-bd_RFX"/>
</dbReference>
<organism evidence="4 5">
    <name type="scientific">Cyphellophora europaea (strain CBS 101466)</name>
    <name type="common">Phialophora europaea</name>
    <dbReference type="NCBI Taxonomy" id="1220924"/>
    <lineage>
        <taxon>Eukaryota</taxon>
        <taxon>Fungi</taxon>
        <taxon>Dikarya</taxon>
        <taxon>Ascomycota</taxon>
        <taxon>Pezizomycotina</taxon>
        <taxon>Eurotiomycetes</taxon>
        <taxon>Chaetothyriomycetidae</taxon>
        <taxon>Chaetothyriales</taxon>
        <taxon>Cyphellophoraceae</taxon>
        <taxon>Cyphellophora</taxon>
    </lineage>
</organism>
<feature type="region of interest" description="Disordered" evidence="2">
    <location>
        <begin position="777"/>
        <end position="865"/>
    </location>
</feature>
<feature type="region of interest" description="Disordered" evidence="2">
    <location>
        <begin position="306"/>
        <end position="377"/>
    </location>
</feature>
<evidence type="ECO:0000259" key="3">
    <source>
        <dbReference type="PROSITE" id="PS51526"/>
    </source>
</evidence>
<dbReference type="Pfam" id="PF02257">
    <property type="entry name" value="RFX_DNA_binding"/>
    <property type="match status" value="1"/>
</dbReference>
<dbReference type="RefSeq" id="XP_008717233.1">
    <property type="nucleotide sequence ID" value="XM_008719011.1"/>
</dbReference>
<dbReference type="InterPro" id="IPR036390">
    <property type="entry name" value="WH_DNA-bd_sf"/>
</dbReference>
<dbReference type="PROSITE" id="PS51526">
    <property type="entry name" value="RFX_DBD"/>
    <property type="match status" value="1"/>
</dbReference>
<accession>W2RVR7</accession>
<evidence type="ECO:0000256" key="1">
    <source>
        <dbReference type="ARBA" id="ARBA00023125"/>
    </source>
</evidence>
<keyword evidence="5" id="KW-1185">Reference proteome</keyword>
<dbReference type="HOGENOM" id="CLU_011526_0_1_1"/>
<sequence>MSQPQTSDVDDHTRPPNRSRSDTSSSLKERRPKSRTSTTSLQSVDVGNSFQPQSHSVPPEQQQQYMHMQPHPGQVPIQAHGAPTAMVNSYQQHMPSQVPYAQPHMDPNHGVAQHDMRPVSQQGFHDNAYAMPFNGMPQYQPHMQHFRRQSEHYEGSPAPEDSNNENKRRKGTASTLANDQELRRLLQQHQGKSLKEVAQEVQKTEGHNGGKAEKAKQVFAMLWLRESCVRSSSSVRRDRVFARYTERCGGERVPTLNPASFGKLVRIIFPNVQTRRLGVRGESKYHYVDLSLVANDDDERMYAANTSLSRPATAGGAATDTDGPTDSKTHQPRASTLDGRPNSRHSMETADFPAPSNSLPPPSAPAPVPDSQPSTNQSYWLDCQYHNTPTIQIPTKGQTNNLVAALPKFRPNAPGCIATYLAMPSPHLVSQQESSGQDAPVELPDIAPYLVGVEHDADIAKSLFHLYRSYCTDVIDSFRKCREKNFFNHHSAFNGKMTVPVSKLFTLECLAPWIQECDMRMYKQIAKFTAPLVLQNVPDMVWGVFERVAVKLVQHIINSFEEKCPVHVVVAKTVPAARFANLLKKLKTANTATLQMSRLLEDGNTRTQMWLDLLVMVTPETVLDSSNPPMECLSSVKGVLKHDLRTLLDPLHGPLTTAAEEDPTSTYVGFLNDPSGGLPGVLSFDVLDQPMALLDKWISWLQCLPETFEGHHPQCMLGWHKGFWDSILAEVGNNGATSFQAWWYAKTFAVSLLSWMAEMQGLLMCEADQKLMDAREMEKMQQHLSSSTSSNPGKRKRDADDSNAWTSRPAKRHTSYPLPGSIETTHIHATARSSALEARSATVEPTLPELPQTADSDETDAEMDELRRGGPLHLPSIGLGFHTGLTSPLKMSKTPMRAGVGGVNDDSGIDLGLDIDMEAEKEAKKFRKADWLVSLSSDPVDGAGMGSGVIV</sequence>
<gene>
    <name evidence="4" type="ORF">HMPREF1541_04667</name>
</gene>
<dbReference type="STRING" id="1220924.W2RVR7"/>
<feature type="compositionally biased region" description="Polar residues" evidence="2">
    <location>
        <begin position="35"/>
        <end position="56"/>
    </location>
</feature>
<dbReference type="EMBL" id="KB822720">
    <property type="protein sequence ID" value="ETN40390.1"/>
    <property type="molecule type" value="Genomic_DNA"/>
</dbReference>
<feature type="region of interest" description="Disordered" evidence="2">
    <location>
        <begin position="1"/>
        <end position="66"/>
    </location>
</feature>
<feature type="region of interest" description="Disordered" evidence="2">
    <location>
        <begin position="145"/>
        <end position="179"/>
    </location>
</feature>
<feature type="compositionally biased region" description="Pro residues" evidence="2">
    <location>
        <begin position="358"/>
        <end position="370"/>
    </location>
</feature>
<dbReference type="VEuPathDB" id="FungiDB:HMPREF1541_04667"/>
<feature type="domain" description="RFX-type winged-helix" evidence="3">
    <location>
        <begin position="220"/>
        <end position="294"/>
    </location>
</feature>
<feature type="compositionally biased region" description="Low complexity" evidence="2">
    <location>
        <begin position="311"/>
        <end position="326"/>
    </location>
</feature>
<feature type="compositionally biased region" description="Polar residues" evidence="2">
    <location>
        <begin position="16"/>
        <end position="26"/>
    </location>
</feature>
<dbReference type="FunFam" id="1.10.10.10:FF:000119">
    <property type="entry name" value="DNA damage and replication checkpoint protein"/>
    <property type="match status" value="1"/>
</dbReference>
<dbReference type="GO" id="GO:0000981">
    <property type="term" value="F:DNA-binding transcription factor activity, RNA polymerase II-specific"/>
    <property type="evidence" value="ECO:0007669"/>
    <property type="project" value="TreeGrafter"/>
</dbReference>
<evidence type="ECO:0000313" key="5">
    <source>
        <dbReference type="Proteomes" id="UP000030752"/>
    </source>
</evidence>